<evidence type="ECO:0000259" key="4">
    <source>
        <dbReference type="Pfam" id="PF24883"/>
    </source>
</evidence>
<reference evidence="5 6" key="1">
    <citation type="submission" date="2015-01" db="EMBL/GenBank/DDBJ databases">
        <title>The Genome Sequence of Fonsecaea multimorphosa CBS 102226.</title>
        <authorList>
            <consortium name="The Broad Institute Genomics Platform"/>
            <person name="Cuomo C."/>
            <person name="de Hoog S."/>
            <person name="Gorbushina A."/>
            <person name="Stielow B."/>
            <person name="Teixiera M."/>
            <person name="Abouelleil A."/>
            <person name="Chapman S.B."/>
            <person name="Priest M."/>
            <person name="Young S.K."/>
            <person name="Wortman J."/>
            <person name="Nusbaum C."/>
            <person name="Birren B."/>
        </authorList>
    </citation>
    <scope>NUCLEOTIDE SEQUENCE [LARGE SCALE GENOMIC DNA]</scope>
    <source>
        <strain evidence="5 6">CBS 102226</strain>
    </source>
</reference>
<dbReference type="Proteomes" id="UP000053411">
    <property type="component" value="Unassembled WGS sequence"/>
</dbReference>
<feature type="repeat" description="ANK" evidence="2">
    <location>
        <begin position="893"/>
        <end position="920"/>
    </location>
</feature>
<evidence type="ECO:0000256" key="1">
    <source>
        <dbReference type="ARBA" id="ARBA00022737"/>
    </source>
</evidence>
<dbReference type="VEuPathDB" id="FungiDB:Z520_03554"/>
<feature type="region of interest" description="Disordered" evidence="3">
    <location>
        <begin position="1020"/>
        <end position="1096"/>
    </location>
</feature>
<dbReference type="PRINTS" id="PR01415">
    <property type="entry name" value="ANKYRIN"/>
</dbReference>
<dbReference type="Pfam" id="PF00023">
    <property type="entry name" value="Ank"/>
    <property type="match status" value="1"/>
</dbReference>
<dbReference type="RefSeq" id="XP_016635010.1">
    <property type="nucleotide sequence ID" value="XM_016774064.1"/>
</dbReference>
<protein>
    <recommendedName>
        <fullName evidence="4">Nephrocystin 3-like N-terminal domain-containing protein</fullName>
    </recommendedName>
</protein>
<dbReference type="InterPro" id="IPR056884">
    <property type="entry name" value="NPHP3-like_N"/>
</dbReference>
<dbReference type="Gene3D" id="3.40.50.1820">
    <property type="entry name" value="alpha/beta hydrolase"/>
    <property type="match status" value="1"/>
</dbReference>
<keyword evidence="2" id="KW-0040">ANK repeat</keyword>
<dbReference type="Pfam" id="PF12796">
    <property type="entry name" value="Ank_2"/>
    <property type="match status" value="1"/>
</dbReference>
<keyword evidence="1" id="KW-0677">Repeat</keyword>
<dbReference type="PANTHER" id="PTHR10039:SF5">
    <property type="entry name" value="NACHT DOMAIN-CONTAINING PROTEIN"/>
    <property type="match status" value="1"/>
</dbReference>
<dbReference type="GeneID" id="27709300"/>
<dbReference type="Gene3D" id="1.25.40.20">
    <property type="entry name" value="Ankyrin repeat-containing domain"/>
    <property type="match status" value="2"/>
</dbReference>
<dbReference type="EMBL" id="KN848066">
    <property type="protein sequence ID" value="KIY00888.1"/>
    <property type="molecule type" value="Genomic_DNA"/>
</dbReference>
<dbReference type="SMART" id="SM00248">
    <property type="entry name" value="ANK"/>
    <property type="match status" value="4"/>
</dbReference>
<feature type="repeat" description="ANK" evidence="2">
    <location>
        <begin position="827"/>
        <end position="859"/>
    </location>
</feature>
<name>A0A0D2K534_9EURO</name>
<evidence type="ECO:0000256" key="3">
    <source>
        <dbReference type="SAM" id="MobiDB-lite"/>
    </source>
</evidence>
<dbReference type="SUPFAM" id="SSF48403">
    <property type="entry name" value="Ankyrin repeat"/>
    <property type="match status" value="1"/>
</dbReference>
<dbReference type="PANTHER" id="PTHR10039">
    <property type="entry name" value="AMELOGENIN"/>
    <property type="match status" value="1"/>
</dbReference>
<evidence type="ECO:0000256" key="2">
    <source>
        <dbReference type="PROSITE-ProRule" id="PRU00023"/>
    </source>
</evidence>
<dbReference type="InterPro" id="IPR029058">
    <property type="entry name" value="AB_hydrolase_fold"/>
</dbReference>
<evidence type="ECO:0000313" key="5">
    <source>
        <dbReference type="EMBL" id="KIY00888.1"/>
    </source>
</evidence>
<dbReference type="PROSITE" id="PS50088">
    <property type="entry name" value="ANK_REPEAT"/>
    <property type="match status" value="4"/>
</dbReference>
<dbReference type="SUPFAM" id="SSF52540">
    <property type="entry name" value="P-loop containing nucleoside triphosphate hydrolases"/>
    <property type="match status" value="1"/>
</dbReference>
<dbReference type="Pfam" id="PF24883">
    <property type="entry name" value="NPHP3_N"/>
    <property type="match status" value="1"/>
</dbReference>
<feature type="repeat" description="ANK" evidence="2">
    <location>
        <begin position="861"/>
        <end position="893"/>
    </location>
</feature>
<accession>A0A0D2K534</accession>
<dbReference type="InterPro" id="IPR027417">
    <property type="entry name" value="P-loop_NTPase"/>
</dbReference>
<dbReference type="STRING" id="1442371.A0A0D2K534"/>
<dbReference type="SUPFAM" id="SSF53474">
    <property type="entry name" value="alpha/beta-Hydrolases"/>
    <property type="match status" value="1"/>
</dbReference>
<dbReference type="PROSITE" id="PS50297">
    <property type="entry name" value="ANK_REP_REGION"/>
    <property type="match status" value="4"/>
</dbReference>
<sequence>MLHAPDSTEGVVDVVAVHGLSPQASSWLSLSLPRHLPEARIFSYGYDFELRDIDLVNKKARHLLEAISQARSADNTSDRPVVFIAHSLGGLVVKQALICSQALSDDPVFPKWQARNLTRHTRGIVFVGTPHCVNGRTDRAIWKFLQLCDSSAAMDTLKKRLHEILPPLQLITAKFKDFISAEPRQIKLISFFEEPTTLEPDDNMPGLFDPSMAHIVMKEDSVLEGFDSVPIRGDHLVHNAEALFQLEDGRQRIASPANGTFSWFCKNSVFERWAQNGHRGILWINGKLGSGKSTLMKYILDHGNYPVAAKISVLTLSYFFDPFRGDTKPSASDFYRALLHQLWKQARHLPCEHDILDSTELHFTSQLRGNWMNKPSVLAEQLNRLLFDISEHHPIYIFIDALDECATDEVVSILEFLRQALVRAPPSHLRICVSSRDTLWFVGEDVRVFVDQENKEDIVSFTETQIKIRAAKYGDSLLPFKDEFLNIILEKAAGIFLWVPLALHIVYNETTDSADTIRVLRSLPTDLTKVYQRILGNILEEKPQIQLQISQILSWVLFASRPLTVQELAAALSFVNIDRSQLHAIQERSLDAEYVYFNAIPSLASTLIDRTWGLVKIVYSKYDYISETWSTKNHSMVHLLHSSVKDFLTTSSFLTKHSGQKTVVEAAAAQNLDIARVCLEYCAWSTEAFEHGDVDEQNLDATLSFLDYSSTFWLKHLQIANMGATSEELWAQKFPLPSKKLLLSWTPALVLVGKEARFYQSSSVLHVASYYNLSWWVRTWAHQEIMLKSRRSKQRNQEYPKEGALPRIDSITEPSDLKQLLDQTDAEGRTPLLLACETGSLEICKLLIHYGADLNSVDPKYKYSPLMWAVAAGDEPTTRLLLDAGADVNDHRSGTSPLCLAATTGNLAVVRILLEYGANVRYECPAIQEHSAPIRSRDGRDVDSKLPIPGRLMPFAGHFNLSPLHYAILAADLSTTRLLLMKGAEAVFGGADGLSQHRSLWLDRIILSMRQDALLVDCTTSQPCPEPNGGGSNSARRKSSHPARDSHADSPVKRRQVPDGFPNDNDNDDDDDDDDLGRRPPRKRPNLSSRDDTPANKKPLLTYACPYFKYAPHRYGCQRACSAHGWPNMNRLKQHLHQKHYIHLCDRCGTKFEHNEQKQEHRISQEGCPYVPTEQRQRDFADGFDDHQQTKLRDKTMKKNQANNNEKTYWEEVYKTCFPDAIDSEIPSPYFEEAADARYNMFLTDRLRRSPSALSLITGHVGREVAAQVLNEIADYVTEVHTQFQTAGGSGIQLQQGAFLEIENAPRPPPILPSQPAQYQASPGFHTILPGIPVDMNFADDSGVYSQDQEWYTLGPVPEKQPDARMPLLDPTEVPLPQFSNTGQSPWSYDGLQTSTLQLGFGNRDTIRYSHGLNSPRVNEGGAHGLYSMSYQYRQSYQQAAINNTHNLNDQPYQRAARNNIQNPTHQQRHPPPS</sequence>
<organism evidence="5 6">
    <name type="scientific">Fonsecaea multimorphosa CBS 102226</name>
    <dbReference type="NCBI Taxonomy" id="1442371"/>
    <lineage>
        <taxon>Eukaryota</taxon>
        <taxon>Fungi</taxon>
        <taxon>Dikarya</taxon>
        <taxon>Ascomycota</taxon>
        <taxon>Pezizomycotina</taxon>
        <taxon>Eurotiomycetes</taxon>
        <taxon>Chaetothyriomycetidae</taxon>
        <taxon>Chaetothyriales</taxon>
        <taxon>Herpotrichiellaceae</taxon>
        <taxon>Fonsecaea</taxon>
    </lineage>
</organism>
<dbReference type="Gene3D" id="3.40.50.300">
    <property type="entry name" value="P-loop containing nucleotide triphosphate hydrolases"/>
    <property type="match status" value="1"/>
</dbReference>
<evidence type="ECO:0000313" key="6">
    <source>
        <dbReference type="Proteomes" id="UP000053411"/>
    </source>
</evidence>
<keyword evidence="6" id="KW-1185">Reference proteome</keyword>
<dbReference type="InterPro" id="IPR036770">
    <property type="entry name" value="Ankyrin_rpt-contain_sf"/>
</dbReference>
<dbReference type="InterPro" id="IPR002110">
    <property type="entry name" value="Ankyrin_rpt"/>
</dbReference>
<feature type="repeat" description="ANK" evidence="2">
    <location>
        <begin position="959"/>
        <end position="985"/>
    </location>
</feature>
<dbReference type="OrthoDB" id="427518at2759"/>
<feature type="compositionally biased region" description="Basic and acidic residues" evidence="3">
    <location>
        <begin position="1042"/>
        <end position="1052"/>
    </location>
</feature>
<gene>
    <name evidence="5" type="ORF">Z520_03554</name>
</gene>
<feature type="compositionally biased region" description="Acidic residues" evidence="3">
    <location>
        <begin position="1065"/>
        <end position="1075"/>
    </location>
</feature>
<proteinExistence type="predicted"/>
<feature type="domain" description="Nephrocystin 3-like N-terminal" evidence="4">
    <location>
        <begin position="259"/>
        <end position="436"/>
    </location>
</feature>